<reference evidence="2 3" key="1">
    <citation type="submission" date="2024-01" db="EMBL/GenBank/DDBJ databases">
        <title>A draft genome for the cacao thread blight pathogen Marasmiellus scandens.</title>
        <authorList>
            <person name="Baruah I.K."/>
            <person name="Leung J."/>
            <person name="Bukari Y."/>
            <person name="Amoako-Attah I."/>
            <person name="Meinhardt L.W."/>
            <person name="Bailey B.A."/>
            <person name="Cohen S.P."/>
        </authorList>
    </citation>
    <scope>NUCLEOTIDE SEQUENCE [LARGE SCALE GENOMIC DNA]</scope>
    <source>
        <strain evidence="2 3">GH-19</strain>
    </source>
</reference>
<comment type="caution">
    <text evidence="2">The sequence shown here is derived from an EMBL/GenBank/DDBJ whole genome shotgun (WGS) entry which is preliminary data.</text>
</comment>
<feature type="region of interest" description="Disordered" evidence="1">
    <location>
        <begin position="1"/>
        <end position="29"/>
    </location>
</feature>
<evidence type="ECO:0000313" key="3">
    <source>
        <dbReference type="Proteomes" id="UP001498398"/>
    </source>
</evidence>
<accession>A0ABR1JFK4</accession>
<evidence type="ECO:0000313" key="2">
    <source>
        <dbReference type="EMBL" id="KAK7460491.1"/>
    </source>
</evidence>
<dbReference type="EMBL" id="JBANRG010000015">
    <property type="protein sequence ID" value="KAK7460491.1"/>
    <property type="molecule type" value="Genomic_DNA"/>
</dbReference>
<gene>
    <name evidence="2" type="ORF">VKT23_009210</name>
</gene>
<sequence>MPSSDQPEPAQANVNPTENAQPPVTPQRPLYCHSLAQLPNYPHYGYHQYGASPLSWASPSPAPKRPEAITPIRQKPPSAKGFGAGSGQAIILPIHQQKLEDILNFIESQRWTVADFLHHWSDNAYDSDKDLTRTHKHAASLSAFLGGRCRYKAAKVVLDWIRNRMGLPKRGTPEREYMFSTDHSYTSEGTLTTINHHCNQERRRAPYLHIKPAGKGCGGLRYHSSQ</sequence>
<feature type="compositionally biased region" description="Polar residues" evidence="1">
    <location>
        <begin position="1"/>
        <end position="22"/>
    </location>
</feature>
<proteinExistence type="predicted"/>
<evidence type="ECO:0000256" key="1">
    <source>
        <dbReference type="SAM" id="MobiDB-lite"/>
    </source>
</evidence>
<keyword evidence="3" id="KW-1185">Reference proteome</keyword>
<name>A0ABR1JFK4_9AGAR</name>
<dbReference type="Proteomes" id="UP001498398">
    <property type="component" value="Unassembled WGS sequence"/>
</dbReference>
<protein>
    <submittedName>
        <fullName evidence="2">Uncharacterized protein</fullName>
    </submittedName>
</protein>
<organism evidence="2 3">
    <name type="scientific">Marasmiellus scandens</name>
    <dbReference type="NCBI Taxonomy" id="2682957"/>
    <lineage>
        <taxon>Eukaryota</taxon>
        <taxon>Fungi</taxon>
        <taxon>Dikarya</taxon>
        <taxon>Basidiomycota</taxon>
        <taxon>Agaricomycotina</taxon>
        <taxon>Agaricomycetes</taxon>
        <taxon>Agaricomycetidae</taxon>
        <taxon>Agaricales</taxon>
        <taxon>Marasmiineae</taxon>
        <taxon>Omphalotaceae</taxon>
        <taxon>Marasmiellus</taxon>
    </lineage>
</organism>